<evidence type="ECO:0000313" key="2">
    <source>
        <dbReference type="Proteomes" id="UP001281147"/>
    </source>
</evidence>
<comment type="caution">
    <text evidence="1">The sequence shown here is derived from an EMBL/GenBank/DDBJ whole genome shotgun (WGS) entry which is preliminary data.</text>
</comment>
<evidence type="ECO:0000313" key="1">
    <source>
        <dbReference type="EMBL" id="KAK3711297.1"/>
    </source>
</evidence>
<name>A0ACC3N7M1_9PEZI</name>
<reference evidence="1" key="1">
    <citation type="submission" date="2023-07" db="EMBL/GenBank/DDBJ databases">
        <title>Black Yeasts Isolated from many extreme environments.</title>
        <authorList>
            <person name="Coleine C."/>
            <person name="Stajich J.E."/>
            <person name="Selbmann L."/>
        </authorList>
    </citation>
    <scope>NUCLEOTIDE SEQUENCE</scope>
    <source>
        <strain evidence="1">CCFEE 5714</strain>
    </source>
</reference>
<protein>
    <submittedName>
        <fullName evidence="1">Uncharacterized protein</fullName>
    </submittedName>
</protein>
<dbReference type="EMBL" id="JAUTXU010000077">
    <property type="protein sequence ID" value="KAK3711297.1"/>
    <property type="molecule type" value="Genomic_DNA"/>
</dbReference>
<proteinExistence type="predicted"/>
<sequence>MYHTTALLLANALYAYACPQHSNHKVSGALNKRQQTGEEFYVRPNDQQWAYDASYDWGSIDPEYELCQTGTQQSPIPLTLNQGLALTHRPTFDYAENITGNFYNWNYGAAFTLDHPEGEYTGLPTFTFEEGYGDSGRNETVYMTGWHIHSPADHTINGDRSRSELHYVHVDEEGHERVVLAILLDPSNDPSPFFSQLPDMVSFNETGTQIPTAMNLRLAFKEVGDLSEFWTYKGSLTSPPCAEGVRWYVGRQRLYTSTTQMKQILAVSRFAARQEQQVWEHEINV</sequence>
<gene>
    <name evidence="1" type="ORF">LTR37_009677</name>
</gene>
<keyword evidence="2" id="KW-1185">Reference proteome</keyword>
<accession>A0ACC3N7M1</accession>
<dbReference type="Proteomes" id="UP001281147">
    <property type="component" value="Unassembled WGS sequence"/>
</dbReference>
<organism evidence="1 2">
    <name type="scientific">Vermiconidia calcicola</name>
    <dbReference type="NCBI Taxonomy" id="1690605"/>
    <lineage>
        <taxon>Eukaryota</taxon>
        <taxon>Fungi</taxon>
        <taxon>Dikarya</taxon>
        <taxon>Ascomycota</taxon>
        <taxon>Pezizomycotina</taxon>
        <taxon>Dothideomycetes</taxon>
        <taxon>Dothideomycetidae</taxon>
        <taxon>Mycosphaerellales</taxon>
        <taxon>Extremaceae</taxon>
        <taxon>Vermiconidia</taxon>
    </lineage>
</organism>